<keyword evidence="13" id="KW-1185">Reference proteome</keyword>
<evidence type="ECO:0000256" key="4">
    <source>
        <dbReference type="ARBA" id="ARBA00022679"/>
    </source>
</evidence>
<dbReference type="SUPFAM" id="SSF55874">
    <property type="entry name" value="ATPase domain of HSP90 chaperone/DNA topoisomerase II/histidine kinase"/>
    <property type="match status" value="1"/>
</dbReference>
<evidence type="ECO:0000313" key="12">
    <source>
        <dbReference type="EMBL" id="PTQ95515.1"/>
    </source>
</evidence>
<dbReference type="SMART" id="SM00342">
    <property type="entry name" value="HTH_ARAC"/>
    <property type="match status" value="1"/>
</dbReference>
<keyword evidence="5 12" id="KW-0418">Kinase</keyword>
<dbReference type="RefSeq" id="WP_107829031.1">
    <property type="nucleotide sequence ID" value="NZ_CP160205.1"/>
</dbReference>
<dbReference type="Proteomes" id="UP000244168">
    <property type="component" value="Unassembled WGS sequence"/>
</dbReference>
<evidence type="ECO:0000256" key="3">
    <source>
        <dbReference type="ARBA" id="ARBA00022553"/>
    </source>
</evidence>
<accession>A0A2T5J7S0</accession>
<dbReference type="Gene3D" id="2.60.40.10">
    <property type="entry name" value="Immunoglobulins"/>
    <property type="match status" value="1"/>
</dbReference>
<dbReference type="InterPro" id="IPR004358">
    <property type="entry name" value="Sig_transdc_His_kin-like_C"/>
</dbReference>
<evidence type="ECO:0000256" key="2">
    <source>
        <dbReference type="ARBA" id="ARBA00012438"/>
    </source>
</evidence>
<organism evidence="12 13">
    <name type="scientific">Mucilaginibacter yixingensis</name>
    <dbReference type="NCBI Taxonomy" id="1295612"/>
    <lineage>
        <taxon>Bacteria</taxon>
        <taxon>Pseudomonadati</taxon>
        <taxon>Bacteroidota</taxon>
        <taxon>Sphingobacteriia</taxon>
        <taxon>Sphingobacteriales</taxon>
        <taxon>Sphingobacteriaceae</taxon>
        <taxon>Mucilaginibacter</taxon>
    </lineage>
</organism>
<dbReference type="EMBL" id="QAOQ01000005">
    <property type="protein sequence ID" value="PTQ95515.1"/>
    <property type="molecule type" value="Genomic_DNA"/>
</dbReference>
<dbReference type="Gene3D" id="2.130.10.10">
    <property type="entry name" value="YVTN repeat-like/Quinoprotein amine dehydrogenase"/>
    <property type="match status" value="3"/>
</dbReference>
<evidence type="ECO:0000256" key="6">
    <source>
        <dbReference type="ARBA" id="ARBA00023015"/>
    </source>
</evidence>
<comment type="catalytic activity">
    <reaction evidence="1">
        <text>ATP + protein L-histidine = ADP + protein N-phospho-L-histidine.</text>
        <dbReference type="EC" id="2.7.13.3"/>
    </reaction>
</comment>
<keyword evidence="4" id="KW-0808">Transferase</keyword>
<feature type="domain" description="Response regulatory" evidence="11">
    <location>
        <begin position="1207"/>
        <end position="1322"/>
    </location>
</feature>
<evidence type="ECO:0000313" key="13">
    <source>
        <dbReference type="Proteomes" id="UP000244168"/>
    </source>
</evidence>
<dbReference type="CDD" id="cd17574">
    <property type="entry name" value="REC_OmpR"/>
    <property type="match status" value="1"/>
</dbReference>
<dbReference type="GO" id="GO:0043565">
    <property type="term" value="F:sequence-specific DNA binding"/>
    <property type="evidence" value="ECO:0007669"/>
    <property type="project" value="InterPro"/>
</dbReference>
<dbReference type="Pfam" id="PF00512">
    <property type="entry name" value="HisKA"/>
    <property type="match status" value="1"/>
</dbReference>
<dbReference type="SUPFAM" id="SSF46689">
    <property type="entry name" value="Homeodomain-like"/>
    <property type="match status" value="2"/>
</dbReference>
<dbReference type="SMART" id="SM00387">
    <property type="entry name" value="HATPase_c"/>
    <property type="match status" value="1"/>
</dbReference>
<dbReference type="InterPro" id="IPR011006">
    <property type="entry name" value="CheY-like_superfamily"/>
</dbReference>
<dbReference type="InterPro" id="IPR009057">
    <property type="entry name" value="Homeodomain-like_sf"/>
</dbReference>
<name>A0A2T5J7S0_9SPHI</name>
<evidence type="ECO:0000259" key="10">
    <source>
        <dbReference type="PROSITE" id="PS50109"/>
    </source>
</evidence>
<evidence type="ECO:0000256" key="8">
    <source>
        <dbReference type="PROSITE-ProRule" id="PRU00169"/>
    </source>
</evidence>
<dbReference type="Pfam" id="PF07494">
    <property type="entry name" value="Reg_prop"/>
    <property type="match status" value="3"/>
</dbReference>
<evidence type="ECO:0000256" key="7">
    <source>
        <dbReference type="ARBA" id="ARBA00023163"/>
    </source>
</evidence>
<dbReference type="InterPro" id="IPR005467">
    <property type="entry name" value="His_kinase_dom"/>
</dbReference>
<dbReference type="Pfam" id="PF07495">
    <property type="entry name" value="Y_Y_Y"/>
    <property type="match status" value="1"/>
</dbReference>
<dbReference type="PROSITE" id="PS01124">
    <property type="entry name" value="HTH_ARAC_FAMILY_2"/>
    <property type="match status" value="1"/>
</dbReference>
<evidence type="ECO:0000259" key="9">
    <source>
        <dbReference type="PROSITE" id="PS01124"/>
    </source>
</evidence>
<dbReference type="Pfam" id="PF02518">
    <property type="entry name" value="HATPase_c"/>
    <property type="match status" value="1"/>
</dbReference>
<dbReference type="InterPro" id="IPR036097">
    <property type="entry name" value="HisK_dim/P_sf"/>
</dbReference>
<feature type="domain" description="HTH araC/xylS-type" evidence="9">
    <location>
        <begin position="1358"/>
        <end position="1457"/>
    </location>
</feature>
<dbReference type="InterPro" id="IPR018060">
    <property type="entry name" value="HTH_AraC"/>
</dbReference>
<dbReference type="SUPFAM" id="SSF52172">
    <property type="entry name" value="CheY-like"/>
    <property type="match status" value="1"/>
</dbReference>
<dbReference type="SUPFAM" id="SSF101898">
    <property type="entry name" value="NHL repeat"/>
    <property type="match status" value="1"/>
</dbReference>
<dbReference type="FunFam" id="3.30.565.10:FF:000006">
    <property type="entry name" value="Sensor histidine kinase WalK"/>
    <property type="match status" value="1"/>
</dbReference>
<dbReference type="CDD" id="cd00082">
    <property type="entry name" value="HisKA"/>
    <property type="match status" value="1"/>
</dbReference>
<dbReference type="InterPro" id="IPR013783">
    <property type="entry name" value="Ig-like_fold"/>
</dbReference>
<dbReference type="OrthoDB" id="1489484at2"/>
<dbReference type="InterPro" id="IPR011123">
    <property type="entry name" value="Y_Y_Y"/>
</dbReference>
<dbReference type="InterPro" id="IPR036890">
    <property type="entry name" value="HATPase_C_sf"/>
</dbReference>
<dbReference type="FunFam" id="1.10.287.130:FF:000045">
    <property type="entry name" value="Two-component system sensor histidine kinase/response regulator"/>
    <property type="match status" value="1"/>
</dbReference>
<dbReference type="Gene3D" id="3.40.50.2300">
    <property type="match status" value="1"/>
</dbReference>
<dbReference type="PANTHER" id="PTHR43547:SF2">
    <property type="entry name" value="HYBRID SIGNAL TRANSDUCTION HISTIDINE KINASE C"/>
    <property type="match status" value="1"/>
</dbReference>
<protein>
    <recommendedName>
        <fullName evidence="2">histidine kinase</fullName>
        <ecNumber evidence="2">2.7.13.3</ecNumber>
    </recommendedName>
</protein>
<dbReference type="SMART" id="SM00388">
    <property type="entry name" value="HisKA"/>
    <property type="match status" value="1"/>
</dbReference>
<gene>
    <name evidence="12" type="ORF">C8P68_10520</name>
</gene>
<dbReference type="PRINTS" id="PR00344">
    <property type="entry name" value="BCTRLSENSOR"/>
</dbReference>
<dbReference type="InterPro" id="IPR003594">
    <property type="entry name" value="HATPase_dom"/>
</dbReference>
<feature type="domain" description="Histidine kinase" evidence="10">
    <location>
        <begin position="945"/>
        <end position="1163"/>
    </location>
</feature>
<dbReference type="InterPro" id="IPR015943">
    <property type="entry name" value="WD40/YVTN_repeat-like_dom_sf"/>
</dbReference>
<dbReference type="InterPro" id="IPR001789">
    <property type="entry name" value="Sig_transdc_resp-reg_receiver"/>
</dbReference>
<dbReference type="SUPFAM" id="SSF47384">
    <property type="entry name" value="Homodimeric domain of signal transducing histidine kinase"/>
    <property type="match status" value="1"/>
</dbReference>
<dbReference type="GO" id="GO:0000155">
    <property type="term" value="F:phosphorelay sensor kinase activity"/>
    <property type="evidence" value="ECO:0007669"/>
    <property type="project" value="InterPro"/>
</dbReference>
<dbReference type="GO" id="GO:0003700">
    <property type="term" value="F:DNA-binding transcription factor activity"/>
    <property type="evidence" value="ECO:0007669"/>
    <property type="project" value="InterPro"/>
</dbReference>
<dbReference type="Gene3D" id="1.10.287.130">
    <property type="match status" value="1"/>
</dbReference>
<dbReference type="Gene3D" id="3.30.565.10">
    <property type="entry name" value="Histidine kinase-like ATPase, C-terminal domain"/>
    <property type="match status" value="1"/>
</dbReference>
<comment type="caution">
    <text evidence="12">The sequence shown here is derived from an EMBL/GenBank/DDBJ whole genome shotgun (WGS) entry which is preliminary data.</text>
</comment>
<sequence length="1466" mass="165918">MLRPAKVIHGLLLCLLFWVPVYAQLKCKIVHYSAEDGLSHNRINCMLKDRDGFMWFGTWNGLNRFDGHNFIVYKSRPGDTSSLQNDRIQEMVEDKQGYLWLRPYDNRIYRFDKAKEQFLAIDIKKPGTNVAVSFSRIFLSHTGQIWLTTADNGIYLIPDPDAPHPHYIWFATTSAPAYRLPSNEMTYFYEDHDANVWLSTTAGVCCLRRNGQKVEVDATLHGPPGQTITAIAGTQYKTWMASATGDLFCLDKTTKLFTRVKAAKSSVNRIFEAQHNNNIYLTTQSGELVAVDRNTMQVSSFKSPRPGSLRAMYEDRRGLLWIAPENKGILKFDPAKRAFKYFEQVIDADYKNASHFFRLTEDKNGLLWVSMENGGFGYYNAEKDSVEYFYNKPGTSDKRFSNIVICAYADPSGILWFSPDDKGLDKVVVEPDNFRHQLVAPHSTIRWDNEIRGIGSDRLGRVWAASRSGSLFVYKSGIEQKITYNNLPADGLGVIYKIIQDTQGNMWLGTKGKGLYKAEPVDAGQTTYRLTHFEQDKNDPYSLNSNIIYDVFEDSAKRIWVATYENGLNLLVTRNGKPVFLNDANTFKNYPRSTFRKIRHLQEDRAGRLWIATTDGLLVTQPIPKALDQLRFTAYTRVPGNLESLGNNDVQYIYQAKSGRMWIATAGGGLNEAIGDDPSKSLKFKIFITASGLSNDYVLSCIEDQQSRLWLATENGLSCFTPSTGKFKNYDSVDGLPGSGFSEASVTLLANGWLAFGCINGFTYFNPVQLAAPKIAAKMVFTNLQVNNADIAAGDATHILQNNINETSSINLKYNQNIVGLDFATLDFRSNDRLEYAYRLRNFDDSWHINKGLRRVVYTNLPPGNYELEVKCVNTGLYTTEPYKSLSIHITPPWWKTWWAYLCYLIILIIAGEIARRIAFTMLRLRQRVAVEKKLADLKMNFFTNVSHELRTPLTLILNPIEEIFKKERLSNEASAHIQVVRKNARRMVYFINQLLDLRKVQSGKAVLHISQVDIKAFVKKISEYFNDAAAEKRINLQVIADDDLQRAWIDADKLDIVIYNLLSNAFKFSPPDKTITVRISGQPDGQLAIAVTDEGKGVPEDQLKDIFELYYEGQHTDSKHAKGTGIGLALCKEFVELHHGQIAAHNNALGGLTVTITLLQGSAHFDADKVIFADEPEFSEPRHELTADISTQLPAPAPDTSGDKPLVLLVEDHQELRSFLSFQLAEFYRVAVAVNGLDGLTKAKTLLPDLILSDVMMPEMDGITMLDKLKNDMQTSHIPVVILSAKFSIESQIEGLKYGADYYITKPFHNDFLMVAIDNLIKQRRQLFKQLVTGEKTQVDLSPSEITITTQDQQFLKKIIQVVEEGMTDPDFNIDNVADSMNMGRSTFYRKFKSLTGQPPVEFVREMRLKRAGQLMDAGEHNIAEIAYSVGFNNAKYFSTCFKDYYQLTPSDYLKKSQEARSTQL</sequence>
<dbReference type="EC" id="2.7.13.3" evidence="2"/>
<proteinExistence type="predicted"/>
<dbReference type="Pfam" id="PF00072">
    <property type="entry name" value="Response_reg"/>
    <property type="match status" value="1"/>
</dbReference>
<dbReference type="SUPFAM" id="SSF63829">
    <property type="entry name" value="Calcium-dependent phosphotriesterase"/>
    <property type="match status" value="2"/>
</dbReference>
<dbReference type="PROSITE" id="PS50110">
    <property type="entry name" value="RESPONSE_REGULATORY"/>
    <property type="match status" value="1"/>
</dbReference>
<dbReference type="FunFam" id="2.60.40.10:FF:000791">
    <property type="entry name" value="Two-component system sensor histidine kinase/response regulator"/>
    <property type="match status" value="1"/>
</dbReference>
<dbReference type="Gene3D" id="1.10.10.60">
    <property type="entry name" value="Homeodomain-like"/>
    <property type="match status" value="2"/>
</dbReference>
<keyword evidence="7" id="KW-0804">Transcription</keyword>
<evidence type="ECO:0000259" key="11">
    <source>
        <dbReference type="PROSITE" id="PS50110"/>
    </source>
</evidence>
<dbReference type="InterPro" id="IPR003661">
    <property type="entry name" value="HisK_dim/P_dom"/>
</dbReference>
<dbReference type="SMART" id="SM00448">
    <property type="entry name" value="REC"/>
    <property type="match status" value="1"/>
</dbReference>
<evidence type="ECO:0000256" key="5">
    <source>
        <dbReference type="ARBA" id="ARBA00022777"/>
    </source>
</evidence>
<evidence type="ECO:0000256" key="1">
    <source>
        <dbReference type="ARBA" id="ARBA00000085"/>
    </source>
</evidence>
<dbReference type="Pfam" id="PF12833">
    <property type="entry name" value="HTH_18"/>
    <property type="match status" value="1"/>
</dbReference>
<feature type="modified residue" description="4-aspartylphosphate" evidence="8">
    <location>
        <position position="1255"/>
    </location>
</feature>
<keyword evidence="6" id="KW-0805">Transcription regulation</keyword>
<dbReference type="InterPro" id="IPR011110">
    <property type="entry name" value="Reg_prop"/>
</dbReference>
<keyword evidence="3 8" id="KW-0597">Phosphoprotein</keyword>
<dbReference type="PROSITE" id="PS50109">
    <property type="entry name" value="HIS_KIN"/>
    <property type="match status" value="1"/>
</dbReference>
<dbReference type="PANTHER" id="PTHR43547">
    <property type="entry name" value="TWO-COMPONENT HISTIDINE KINASE"/>
    <property type="match status" value="1"/>
</dbReference>
<reference evidence="12 13" key="1">
    <citation type="submission" date="2018-04" db="EMBL/GenBank/DDBJ databases">
        <title>Genomic Encyclopedia of Archaeal and Bacterial Type Strains, Phase II (KMG-II): from individual species to whole genera.</title>
        <authorList>
            <person name="Goeker M."/>
        </authorList>
    </citation>
    <scope>NUCLEOTIDE SEQUENCE [LARGE SCALE GENOMIC DNA]</scope>
    <source>
        <strain evidence="12 13">DSM 26809</strain>
    </source>
</reference>